<dbReference type="Pfam" id="PF16677">
    <property type="entry name" value="GP3_package"/>
    <property type="match status" value="1"/>
</dbReference>
<evidence type="ECO:0000313" key="1">
    <source>
        <dbReference type="EMBL" id="DAD80128.1"/>
    </source>
</evidence>
<reference evidence="1" key="1">
    <citation type="journal article" date="2021" name="Proc. Natl. Acad. Sci. U.S.A.">
        <title>A Catalog of Tens of Thousands of Viruses from Human Metagenomes Reveals Hidden Associations with Chronic Diseases.</title>
        <authorList>
            <person name="Tisza M.J."/>
            <person name="Buck C.B."/>
        </authorList>
    </citation>
    <scope>NUCLEOTIDE SEQUENCE</scope>
    <source>
        <strain evidence="1">Ct7Kl21</strain>
    </source>
</reference>
<dbReference type="EMBL" id="BK014880">
    <property type="protein sequence ID" value="DAD80128.1"/>
    <property type="molecule type" value="Genomic_DNA"/>
</dbReference>
<dbReference type="Gene3D" id="1.10.132.80">
    <property type="match status" value="1"/>
</dbReference>
<organism evidence="1">
    <name type="scientific">Podoviridae sp. ct7Kl21</name>
    <dbReference type="NCBI Taxonomy" id="2826541"/>
    <lineage>
        <taxon>Viruses</taxon>
        <taxon>Duplodnaviria</taxon>
        <taxon>Heunggongvirae</taxon>
        <taxon>Uroviricota</taxon>
        <taxon>Caudoviricetes</taxon>
    </lineage>
</organism>
<protein>
    <submittedName>
        <fullName evidence="1">DNA packaging protein gp3</fullName>
    </submittedName>
</protein>
<name>A0A8S5MD86_9CAUD</name>
<accession>A0A8S5MD86</accession>
<sequence length="184" mass="21063">MGRPKKYTERTLRKAVEEYFDSITREVAMTEKVDTGQKDADGHKIFENVPVINKRGEQVKITEYLVPPTVGGLCEHLGIHRSTWAEYCDENAHPEFSDTTTRTRGRMREYLEQELLTRKDVKGVIFSLQNNYGYTERREVDFGPQASRALTAAAVPMEEREEILRELYQEFSREGVLPGGSGEG</sequence>
<dbReference type="InterPro" id="IPR032066">
    <property type="entry name" value="GP3_package"/>
</dbReference>
<proteinExistence type="predicted"/>